<dbReference type="Pfam" id="PF03885">
    <property type="entry name" value="DUF327"/>
    <property type="match status" value="1"/>
</dbReference>
<dbReference type="AlphaFoldDB" id="A0A366DSW9"/>
<dbReference type="InterPro" id="IPR024042">
    <property type="entry name" value="TM1646-like_dom_sf"/>
</dbReference>
<proteinExistence type="predicted"/>
<reference evidence="1 2" key="1">
    <citation type="submission" date="2018-06" db="EMBL/GenBank/DDBJ databases">
        <title>Genomic Encyclopedia of Type Strains, Phase IV (KMG-IV): sequencing the most valuable type-strain genomes for metagenomic binning, comparative biology and taxonomic classification.</title>
        <authorList>
            <person name="Goeker M."/>
        </authorList>
    </citation>
    <scope>NUCLEOTIDE SEQUENCE [LARGE SCALE GENOMIC DNA]</scope>
    <source>
        <strain evidence="1 2">DSM 15140</strain>
    </source>
</reference>
<comment type="caution">
    <text evidence="1">The sequence shown here is derived from an EMBL/GenBank/DDBJ whole genome shotgun (WGS) entry which is preliminary data.</text>
</comment>
<keyword evidence="2" id="KW-1185">Reference proteome</keyword>
<evidence type="ECO:0008006" key="3">
    <source>
        <dbReference type="Google" id="ProtNLM"/>
    </source>
</evidence>
<dbReference type="EMBL" id="QNRI01000014">
    <property type="protein sequence ID" value="RBO92354.1"/>
    <property type="molecule type" value="Genomic_DNA"/>
</dbReference>
<dbReference type="OrthoDB" id="1680946at2"/>
<protein>
    <recommendedName>
        <fullName evidence="3">DUF327 family protein</fullName>
    </recommendedName>
</protein>
<dbReference type="RefSeq" id="WP_079707588.1">
    <property type="nucleotide sequence ID" value="NZ_BAABQN010000016.1"/>
</dbReference>
<dbReference type="InterPro" id="IPR005585">
    <property type="entry name" value="DUF327"/>
</dbReference>
<dbReference type="Gene3D" id="1.20.120.490">
    <property type="entry name" value="Hypothetical protein TM1646-like domain"/>
    <property type="match status" value="1"/>
</dbReference>
<dbReference type="STRING" id="200904.GCA_900168775_02931"/>
<sequence length="146" mass="16877">MKINQEMRAQLEATKTKAVTNQTNGKSFDAMVISQTQKLQHGQLTELVKNITLQGERLARYRSFKDLAKYKRLVKDFVKEAVQYGMDLNHSHSFNFHGNNRKLTLVKEVDEKLVRLTEVVLEQEKRSIDILDLIGEIKGLLINLYS</sequence>
<accession>A0A366DSW9</accession>
<dbReference type="Proteomes" id="UP000252254">
    <property type="component" value="Unassembled WGS sequence"/>
</dbReference>
<name>A0A366DSW9_9BACI</name>
<evidence type="ECO:0000313" key="1">
    <source>
        <dbReference type="EMBL" id="RBO92354.1"/>
    </source>
</evidence>
<dbReference type="SUPFAM" id="SSF158397">
    <property type="entry name" value="TM1646-like"/>
    <property type="match status" value="1"/>
</dbReference>
<evidence type="ECO:0000313" key="2">
    <source>
        <dbReference type="Proteomes" id="UP000252254"/>
    </source>
</evidence>
<gene>
    <name evidence="1" type="ORF">DES48_11453</name>
</gene>
<organism evidence="1 2">
    <name type="scientific">Paraliobacillus ryukyuensis</name>
    <dbReference type="NCBI Taxonomy" id="200904"/>
    <lineage>
        <taxon>Bacteria</taxon>
        <taxon>Bacillati</taxon>
        <taxon>Bacillota</taxon>
        <taxon>Bacilli</taxon>
        <taxon>Bacillales</taxon>
        <taxon>Bacillaceae</taxon>
        <taxon>Paraliobacillus</taxon>
    </lineage>
</organism>